<sequence length="49" mass="5573">MLLLSPRLKNGFYKTVQLFAVPFFCEFCLEYALIRATGRICGLTLSAQQ</sequence>
<proteinExistence type="predicted"/>
<name>J9FTX5_9ZZZZ</name>
<dbReference type="AlphaFoldDB" id="J9FTX5"/>
<gene>
    <name evidence="1" type="ORF">EVA_18882</name>
</gene>
<organism evidence="1">
    <name type="scientific">gut metagenome</name>
    <dbReference type="NCBI Taxonomy" id="749906"/>
    <lineage>
        <taxon>unclassified sequences</taxon>
        <taxon>metagenomes</taxon>
        <taxon>organismal metagenomes</taxon>
    </lineage>
</organism>
<reference evidence="1" key="1">
    <citation type="journal article" date="2012" name="PLoS ONE">
        <title>Gene sets for utilization of primary and secondary nutrition supplies in the distal gut of endangered iberian lynx.</title>
        <authorList>
            <person name="Alcaide M."/>
            <person name="Messina E."/>
            <person name="Richter M."/>
            <person name="Bargiela R."/>
            <person name="Peplies J."/>
            <person name="Huws S.A."/>
            <person name="Newbold C.J."/>
            <person name="Golyshin P.N."/>
            <person name="Simon M.A."/>
            <person name="Lopez G."/>
            <person name="Yakimov M.M."/>
            <person name="Ferrer M."/>
        </authorList>
    </citation>
    <scope>NUCLEOTIDE SEQUENCE</scope>
</reference>
<accession>J9FTX5</accession>
<protein>
    <submittedName>
        <fullName evidence="1">Uncharacterized protein</fullName>
    </submittedName>
</protein>
<evidence type="ECO:0000313" key="1">
    <source>
        <dbReference type="EMBL" id="EJW93012.1"/>
    </source>
</evidence>
<dbReference type="EMBL" id="AMCI01007206">
    <property type="protein sequence ID" value="EJW93012.1"/>
    <property type="molecule type" value="Genomic_DNA"/>
</dbReference>
<comment type="caution">
    <text evidence="1">The sequence shown here is derived from an EMBL/GenBank/DDBJ whole genome shotgun (WGS) entry which is preliminary data.</text>
</comment>